<dbReference type="InterPro" id="IPR024185">
    <property type="entry name" value="FTHF_cligase-like_sf"/>
</dbReference>
<name>A0ABU9GH67_COBMA</name>
<dbReference type="InterPro" id="IPR037171">
    <property type="entry name" value="NagB/RpiA_transferase-like"/>
</dbReference>
<dbReference type="Gene3D" id="3.40.50.10420">
    <property type="entry name" value="NagB/RpiA/CoA transferase-like"/>
    <property type="match status" value="1"/>
</dbReference>
<keyword evidence="2 4" id="KW-0547">Nucleotide-binding</keyword>
<dbReference type="NCBIfam" id="TIGR02727">
    <property type="entry name" value="MTHFS_bact"/>
    <property type="match status" value="1"/>
</dbReference>
<keyword evidence="5" id="KW-0436">Ligase</keyword>
<evidence type="ECO:0000256" key="1">
    <source>
        <dbReference type="ARBA" id="ARBA00010638"/>
    </source>
</evidence>
<dbReference type="Pfam" id="PF01812">
    <property type="entry name" value="5-FTHF_cyc-lig"/>
    <property type="match status" value="1"/>
</dbReference>
<keyword evidence="4" id="KW-0479">Metal-binding</keyword>
<evidence type="ECO:0000313" key="6">
    <source>
        <dbReference type="Proteomes" id="UP001378242"/>
    </source>
</evidence>
<dbReference type="InterPro" id="IPR002698">
    <property type="entry name" value="FTHF_cligase"/>
</dbReference>
<comment type="similarity">
    <text evidence="1 4">Belongs to the 5-formyltetrahydrofolate cyclo-ligase family.</text>
</comment>
<dbReference type="GO" id="GO:0030272">
    <property type="term" value="F:5-formyltetrahydrofolate cyclo-ligase activity"/>
    <property type="evidence" value="ECO:0007669"/>
    <property type="project" value="UniProtKB-EC"/>
</dbReference>
<evidence type="ECO:0000313" key="5">
    <source>
        <dbReference type="EMBL" id="MEL0616982.1"/>
    </source>
</evidence>
<reference evidence="5 6" key="1">
    <citation type="submission" date="2024-02" db="EMBL/GenBank/DDBJ databases">
        <title>Bacteria isolated from the canopy kelp, Nereocystis luetkeana.</title>
        <authorList>
            <person name="Pfister C.A."/>
            <person name="Younker I.T."/>
            <person name="Light S.H."/>
        </authorList>
    </citation>
    <scope>NUCLEOTIDE SEQUENCE [LARGE SCALE GENOMIC DNA]</scope>
    <source>
        <strain evidence="5 6">TI.5.07</strain>
    </source>
</reference>
<evidence type="ECO:0000256" key="2">
    <source>
        <dbReference type="ARBA" id="ARBA00022741"/>
    </source>
</evidence>
<evidence type="ECO:0000256" key="4">
    <source>
        <dbReference type="RuleBase" id="RU361279"/>
    </source>
</evidence>
<keyword evidence="3 4" id="KW-0067">ATP-binding</keyword>
<dbReference type="PANTHER" id="PTHR23407:SF1">
    <property type="entry name" value="5-FORMYLTETRAHYDROFOLATE CYCLO-LIGASE"/>
    <property type="match status" value="1"/>
</dbReference>
<comment type="catalytic activity">
    <reaction evidence="4">
        <text>(6S)-5-formyl-5,6,7,8-tetrahydrofolate + ATP = (6R)-5,10-methenyltetrahydrofolate + ADP + phosphate</text>
        <dbReference type="Rhea" id="RHEA:10488"/>
        <dbReference type="ChEBI" id="CHEBI:30616"/>
        <dbReference type="ChEBI" id="CHEBI:43474"/>
        <dbReference type="ChEBI" id="CHEBI:57455"/>
        <dbReference type="ChEBI" id="CHEBI:57457"/>
        <dbReference type="ChEBI" id="CHEBI:456216"/>
        <dbReference type="EC" id="6.3.3.2"/>
    </reaction>
</comment>
<keyword evidence="6" id="KW-1185">Reference proteome</keyword>
<dbReference type="EMBL" id="JBAKAP010000008">
    <property type="protein sequence ID" value="MEL0616982.1"/>
    <property type="molecule type" value="Genomic_DNA"/>
</dbReference>
<dbReference type="Proteomes" id="UP001378242">
    <property type="component" value="Unassembled WGS sequence"/>
</dbReference>
<dbReference type="RefSeq" id="WP_341542390.1">
    <property type="nucleotide sequence ID" value="NZ_JBAKAP010000008.1"/>
</dbReference>
<protein>
    <recommendedName>
        <fullName evidence="4">5-formyltetrahydrofolate cyclo-ligase</fullName>
        <ecNumber evidence="4">6.3.3.2</ecNumber>
    </recommendedName>
</protein>
<dbReference type="PANTHER" id="PTHR23407">
    <property type="entry name" value="ATPASE INHIBITOR/5-FORMYLTETRAHYDROFOLATE CYCLO-LIGASE"/>
    <property type="match status" value="1"/>
</dbReference>
<accession>A0ABU9GH67</accession>
<gene>
    <name evidence="5" type="ORF">V6243_09055</name>
</gene>
<organism evidence="5 6">
    <name type="scientific">Cobetia marina</name>
    <name type="common">Deleya marina</name>
    <dbReference type="NCBI Taxonomy" id="28258"/>
    <lineage>
        <taxon>Bacteria</taxon>
        <taxon>Pseudomonadati</taxon>
        <taxon>Pseudomonadota</taxon>
        <taxon>Gammaproteobacteria</taxon>
        <taxon>Oceanospirillales</taxon>
        <taxon>Halomonadaceae</taxon>
        <taxon>Cobetia</taxon>
    </lineage>
</organism>
<evidence type="ECO:0000256" key="3">
    <source>
        <dbReference type="ARBA" id="ARBA00022840"/>
    </source>
</evidence>
<keyword evidence="4" id="KW-0460">Magnesium</keyword>
<comment type="cofactor">
    <cofactor evidence="4">
        <name>Mg(2+)</name>
        <dbReference type="ChEBI" id="CHEBI:18420"/>
    </cofactor>
</comment>
<sequence>MLKPPAARAALANHYSPPSLSRDVTLWPLSSELDHPTADRRALRRLLRQRRGQLTAPERRNAEQALLRRLKRLPELLRARDIALYLPNDGEIDATRLCRWLQRRGARVYLPVLRPFAVNSLWFVRYDDHTPLVSNRFGIAEPDTRFGAHKGRRLPAWALDIVLMPLVGFDEAGARIGMGGGFYDRSFGFTRRAGPRPRLIGLAHHCQKVPALPVQAWDIPLDAIVSDREIVRPGRRHGNASS</sequence>
<comment type="caution">
    <text evidence="5">The sequence shown here is derived from an EMBL/GenBank/DDBJ whole genome shotgun (WGS) entry which is preliminary data.</text>
</comment>
<dbReference type="EC" id="6.3.3.2" evidence="4"/>
<proteinExistence type="inferred from homology"/>
<dbReference type="SUPFAM" id="SSF100950">
    <property type="entry name" value="NagB/RpiA/CoA transferase-like"/>
    <property type="match status" value="1"/>
</dbReference>